<dbReference type="InterPro" id="IPR029033">
    <property type="entry name" value="His_PPase_superfam"/>
</dbReference>
<evidence type="ECO:0000313" key="4">
    <source>
        <dbReference type="EMBL" id="OGL78115.1"/>
    </source>
</evidence>
<comment type="caution">
    <text evidence="4">The sequence shown here is derived from an EMBL/GenBank/DDBJ whole genome shotgun (WGS) entry which is preliminary data.</text>
</comment>
<proteinExistence type="predicted"/>
<dbReference type="SUPFAM" id="SSF53254">
    <property type="entry name" value="Phosphoglycerate mutase-like"/>
    <property type="match status" value="1"/>
</dbReference>
<dbReference type="PANTHER" id="PTHR46517">
    <property type="entry name" value="FRUCTOSE-2,6-BISPHOSPHATASE TIGAR"/>
    <property type="match status" value="1"/>
</dbReference>
<evidence type="ECO:0000256" key="1">
    <source>
        <dbReference type="ARBA" id="ARBA00022801"/>
    </source>
</evidence>
<evidence type="ECO:0008006" key="6">
    <source>
        <dbReference type="Google" id="ProtNLM"/>
    </source>
</evidence>
<accession>A0A1F7UIK1</accession>
<protein>
    <recommendedName>
        <fullName evidence="6">Phosphoglycerate mutase</fullName>
    </recommendedName>
</protein>
<evidence type="ECO:0000313" key="5">
    <source>
        <dbReference type="Proteomes" id="UP000176603"/>
    </source>
</evidence>
<feature type="active site" description="Tele-phosphohistidine intermediate" evidence="2">
    <location>
        <position position="9"/>
    </location>
</feature>
<organism evidence="4 5">
    <name type="scientific">Candidatus Uhrbacteria bacterium RIFCSPHIGHO2_12_FULL_60_25</name>
    <dbReference type="NCBI Taxonomy" id="1802399"/>
    <lineage>
        <taxon>Bacteria</taxon>
        <taxon>Candidatus Uhriibacteriota</taxon>
    </lineage>
</organism>
<gene>
    <name evidence="4" type="ORF">A3E39_04330</name>
</gene>
<dbReference type="InterPro" id="IPR051695">
    <property type="entry name" value="Phosphoglycerate_Mutase"/>
</dbReference>
<feature type="active site" description="Proton donor/acceptor" evidence="2">
    <location>
        <position position="88"/>
    </location>
</feature>
<dbReference type="Pfam" id="PF00300">
    <property type="entry name" value="His_Phos_1"/>
    <property type="match status" value="1"/>
</dbReference>
<dbReference type="Proteomes" id="UP000176603">
    <property type="component" value="Unassembled WGS sequence"/>
</dbReference>
<reference evidence="4 5" key="1">
    <citation type="journal article" date="2016" name="Nat. Commun.">
        <title>Thousands of microbial genomes shed light on interconnected biogeochemical processes in an aquifer system.</title>
        <authorList>
            <person name="Anantharaman K."/>
            <person name="Brown C.T."/>
            <person name="Hug L.A."/>
            <person name="Sharon I."/>
            <person name="Castelle C.J."/>
            <person name="Probst A.J."/>
            <person name="Thomas B.C."/>
            <person name="Singh A."/>
            <person name="Wilkins M.J."/>
            <person name="Karaoz U."/>
            <person name="Brodie E.L."/>
            <person name="Williams K.H."/>
            <person name="Hubbard S.S."/>
            <person name="Banfield J.F."/>
        </authorList>
    </citation>
    <scope>NUCLEOTIDE SEQUENCE [LARGE SCALE GENOMIC DNA]</scope>
</reference>
<evidence type="ECO:0000256" key="2">
    <source>
        <dbReference type="PIRSR" id="PIRSR613078-1"/>
    </source>
</evidence>
<dbReference type="PANTHER" id="PTHR46517:SF1">
    <property type="entry name" value="FRUCTOSE-2,6-BISPHOSPHATASE TIGAR"/>
    <property type="match status" value="1"/>
</dbReference>
<dbReference type="CDD" id="cd07067">
    <property type="entry name" value="HP_PGM_like"/>
    <property type="match status" value="1"/>
</dbReference>
<dbReference type="GO" id="GO:0043456">
    <property type="term" value="P:regulation of pentose-phosphate shunt"/>
    <property type="evidence" value="ECO:0007669"/>
    <property type="project" value="TreeGrafter"/>
</dbReference>
<dbReference type="GO" id="GO:0005829">
    <property type="term" value="C:cytosol"/>
    <property type="evidence" value="ECO:0007669"/>
    <property type="project" value="TreeGrafter"/>
</dbReference>
<dbReference type="SMART" id="SM00855">
    <property type="entry name" value="PGAM"/>
    <property type="match status" value="1"/>
</dbReference>
<evidence type="ECO:0000256" key="3">
    <source>
        <dbReference type="PIRSR" id="PIRSR613078-2"/>
    </source>
</evidence>
<dbReference type="GO" id="GO:0045820">
    <property type="term" value="P:negative regulation of glycolytic process"/>
    <property type="evidence" value="ECO:0007669"/>
    <property type="project" value="TreeGrafter"/>
</dbReference>
<dbReference type="InterPro" id="IPR013078">
    <property type="entry name" value="His_Pase_superF_clade-1"/>
</dbReference>
<dbReference type="GO" id="GO:0004331">
    <property type="term" value="F:fructose-2,6-bisphosphate 2-phosphatase activity"/>
    <property type="evidence" value="ECO:0007669"/>
    <property type="project" value="TreeGrafter"/>
</dbReference>
<dbReference type="AlphaFoldDB" id="A0A1F7UIK1"/>
<dbReference type="Gene3D" id="3.40.50.1240">
    <property type="entry name" value="Phosphoglycerate mutase-like"/>
    <property type="match status" value="1"/>
</dbReference>
<keyword evidence="1" id="KW-0378">Hydrolase</keyword>
<name>A0A1F7UIK1_9BACT</name>
<feature type="binding site" evidence="3">
    <location>
        <position position="61"/>
    </location>
    <ligand>
        <name>substrate</name>
    </ligand>
</feature>
<feature type="binding site" evidence="3">
    <location>
        <begin position="8"/>
        <end position="15"/>
    </location>
    <ligand>
        <name>substrate</name>
    </ligand>
</feature>
<sequence length="185" mass="20755">MQTIVLARHCKTDWNAEGRVQGQTDRPLNPDGLTQAQELACAMRDDPHLRIQIIVTSDLKRAVQTATIIAEVLHIPMQDVRLDSRLRECSFGNLEGSTFFELKHRLKEDARASNSEYDLTEHGGESSCQVTTRQVAALRDHCPSLAPSSHLLVIGHGRSLGTLLHHFQHKHPLIQGRYQLLTISL</sequence>
<dbReference type="EMBL" id="MGEH01000037">
    <property type="protein sequence ID" value="OGL78115.1"/>
    <property type="molecule type" value="Genomic_DNA"/>
</dbReference>
<dbReference type="STRING" id="1802399.A3E39_04330"/>